<dbReference type="Proteomes" id="UP000286681">
    <property type="component" value="Unassembled WGS sequence"/>
</dbReference>
<dbReference type="KEGG" id="skr:BRX40_10575"/>
<evidence type="ECO:0000313" key="4">
    <source>
        <dbReference type="Proteomes" id="UP000185161"/>
    </source>
</evidence>
<evidence type="ECO:0000256" key="1">
    <source>
        <dbReference type="SAM" id="MobiDB-lite"/>
    </source>
</evidence>
<dbReference type="EMBL" id="CP018820">
    <property type="protein sequence ID" value="APR52806.1"/>
    <property type="molecule type" value="Genomic_DNA"/>
</dbReference>
<dbReference type="AlphaFoldDB" id="A0A1L6JAC3"/>
<dbReference type="EMBL" id="QQWO01000006">
    <property type="protein sequence ID" value="RSV04062.1"/>
    <property type="molecule type" value="Genomic_DNA"/>
</dbReference>
<evidence type="ECO:0000313" key="5">
    <source>
        <dbReference type="Proteomes" id="UP000286681"/>
    </source>
</evidence>
<evidence type="ECO:0000313" key="2">
    <source>
        <dbReference type="EMBL" id="APR52806.1"/>
    </source>
</evidence>
<accession>A0A1L6JAC3</accession>
<organism evidence="2 4">
    <name type="scientific">Sphingomonas koreensis</name>
    <dbReference type="NCBI Taxonomy" id="93064"/>
    <lineage>
        <taxon>Bacteria</taxon>
        <taxon>Pseudomonadati</taxon>
        <taxon>Pseudomonadota</taxon>
        <taxon>Alphaproteobacteria</taxon>
        <taxon>Sphingomonadales</taxon>
        <taxon>Sphingomonadaceae</taxon>
        <taxon>Sphingomonas</taxon>
    </lineage>
</organism>
<sequence>MLIAAIAAAVAAAAFLWWRPSRSEPEAGLVAVTPVEPPRAIPSAASPAPNPSATPERPAIEADILASIPDPGAELRKVVVRRDAPQIACGEKRMTRDRAFRRFVWLGHLGMLATDDGSGAFDAVAAVCREGQPVP</sequence>
<dbReference type="STRING" id="93064.BRX40_10575"/>
<reference evidence="2" key="1">
    <citation type="submission" date="2016-12" db="EMBL/GenBank/DDBJ databases">
        <title>Whole genome sequencing of Sphingomonas koreensis.</title>
        <authorList>
            <person name="Conlan S."/>
            <person name="Thomas P.J."/>
            <person name="Mullikin J."/>
            <person name="Palmore T.N."/>
            <person name="Frank K.M."/>
            <person name="Segre J.A."/>
        </authorList>
    </citation>
    <scope>NUCLEOTIDE SEQUENCE</scope>
    <source>
        <strain evidence="2">ABOJV</strain>
    </source>
</reference>
<feature type="region of interest" description="Disordered" evidence="1">
    <location>
        <begin position="39"/>
        <end position="59"/>
    </location>
</feature>
<evidence type="ECO:0000313" key="3">
    <source>
        <dbReference type="EMBL" id="RSV04062.1"/>
    </source>
</evidence>
<name>A0A1L6JAC3_9SPHN</name>
<gene>
    <name evidence="2" type="ORF">BRX40_10575</name>
    <name evidence="3" type="ORF">CA257_08270</name>
</gene>
<dbReference type="Proteomes" id="UP000185161">
    <property type="component" value="Chromosome"/>
</dbReference>
<feature type="compositionally biased region" description="Low complexity" evidence="1">
    <location>
        <begin position="41"/>
        <end position="55"/>
    </location>
</feature>
<reference evidence="4" key="2">
    <citation type="submission" date="2016-12" db="EMBL/GenBank/DDBJ databases">
        <title>Whole genome sequencing of Sphingomonas sp. ABOJV.</title>
        <authorList>
            <person name="Conlan S."/>
            <person name="Thomas P.J."/>
            <person name="Mullikin J."/>
            <person name="Palmore T.N."/>
            <person name="Frank K.M."/>
            <person name="Segre J.A."/>
        </authorList>
    </citation>
    <scope>NUCLEOTIDE SEQUENCE [LARGE SCALE GENOMIC DNA]</scope>
    <source>
        <strain evidence="4">ABOJV</strain>
    </source>
</reference>
<proteinExistence type="predicted"/>
<protein>
    <submittedName>
        <fullName evidence="2">Uncharacterized protein</fullName>
    </submittedName>
</protein>
<reference evidence="3 5" key="3">
    <citation type="submission" date="2018-07" db="EMBL/GenBank/DDBJ databases">
        <title>Genomic and Epidemiologic Investigation of an Indolent Hospital Outbreak.</title>
        <authorList>
            <person name="Johnson R.C."/>
            <person name="Deming C."/>
            <person name="Conlan S."/>
            <person name="Zellmer C.J."/>
            <person name="Michelin A.V."/>
            <person name="Lee-Lin S."/>
            <person name="Thomas P.J."/>
            <person name="Park M."/>
            <person name="Weingarten R.A."/>
            <person name="Less J."/>
            <person name="Dekker J.P."/>
            <person name="Frank K.M."/>
            <person name="Musser K.A."/>
            <person name="Mcquiston J.R."/>
            <person name="Henderson D.K."/>
            <person name="Lau A.F."/>
            <person name="Palmore T.N."/>
            <person name="Segre J.A."/>
        </authorList>
    </citation>
    <scope>NUCLEOTIDE SEQUENCE [LARGE SCALE GENOMIC DNA]</scope>
    <source>
        <strain evidence="3 5">SK-NIH.Env10_0317</strain>
    </source>
</reference>
<keyword evidence="4" id="KW-1185">Reference proteome</keyword>